<dbReference type="CDD" id="cd03791">
    <property type="entry name" value="GT5_Glycogen_synthase_DULL1-like"/>
    <property type="match status" value="1"/>
</dbReference>
<evidence type="ECO:0000256" key="7">
    <source>
        <dbReference type="HAMAP-Rule" id="MF_00484"/>
    </source>
</evidence>
<dbReference type="InterPro" id="IPR001296">
    <property type="entry name" value="Glyco_trans_1"/>
</dbReference>
<dbReference type="NCBIfam" id="TIGR02095">
    <property type="entry name" value="glgA"/>
    <property type="match status" value="1"/>
</dbReference>
<dbReference type="GO" id="GO:0005978">
    <property type="term" value="P:glycogen biosynthetic process"/>
    <property type="evidence" value="ECO:0007669"/>
    <property type="project" value="UniProtKB-UniRule"/>
</dbReference>
<comment type="caution">
    <text evidence="10">The sequence shown here is derived from an EMBL/GenBank/DDBJ whole genome shotgun (WGS) entry which is preliminary data.</text>
</comment>
<keyword evidence="5 7" id="KW-0808">Transferase</keyword>
<evidence type="ECO:0000256" key="3">
    <source>
        <dbReference type="ARBA" id="ARBA00010281"/>
    </source>
</evidence>
<dbReference type="PANTHER" id="PTHR45825">
    <property type="entry name" value="GRANULE-BOUND STARCH SYNTHASE 1, CHLOROPLASTIC/AMYLOPLASTIC"/>
    <property type="match status" value="1"/>
</dbReference>
<dbReference type="InterPro" id="IPR013534">
    <property type="entry name" value="Starch_synth_cat_dom"/>
</dbReference>
<accession>A0A1F6A9R0</accession>
<evidence type="ECO:0000259" key="9">
    <source>
        <dbReference type="Pfam" id="PF08323"/>
    </source>
</evidence>
<evidence type="ECO:0000256" key="6">
    <source>
        <dbReference type="ARBA" id="ARBA00023056"/>
    </source>
</evidence>
<dbReference type="EMBL" id="MFJN01000021">
    <property type="protein sequence ID" value="OGG21475.1"/>
    <property type="molecule type" value="Genomic_DNA"/>
</dbReference>
<dbReference type="UniPathway" id="UPA00164"/>
<sequence length="481" mass="55008">MIKILFAVWELDPFIKVGGLGDVARSLPAALADLGVDIRVVLPYYKAIRLGRIKKNFAGEFKLDYGGTLEKVEIIEVANPITMIPVYLLRNDKYLGVAHHPDTFAFFDKAIIKIISENVLSWLPEIIHCNDLHTGLIPLLVRENKIGVKTILTIHNLSYQGKASVDVLDKLKMDQTKCHLENWEIENKKLNFLMEGIIHADIVTTVSPTYAKEIMTEEFGCGLEEVLRGKEGRVFGILNGIDNNWRSNSHTRYVKYPYMSLKYKTSENIQAKIYNWEEGKMKNKLYLQKKLGLKKGSSIPMLSFIGRIDPNQKGIDILHKMVRKANLSEYELVILGTGNQSWEERFQWLGQFYPDNVSCNFKFDEKLANQIYAASDFILIPSKFEPCGLIQMIAMFYGTLPIAHKTGGLIDSIKNNVNGFIFDNYSSEALENAVQKALFIWYQDKPRYKTMVESAIESDFSWRVSAKQYLSLYQELINNTL</sequence>
<dbReference type="GO" id="GO:0009011">
    <property type="term" value="F:alpha-1,4-glucan glucosyltransferase (ADP-glucose donor) activity"/>
    <property type="evidence" value="ECO:0007669"/>
    <property type="project" value="UniProtKB-UniRule"/>
</dbReference>
<keyword evidence="4 7" id="KW-0328">Glycosyltransferase</keyword>
<dbReference type="GO" id="GO:0004373">
    <property type="term" value="F:alpha-1,4-glucan glucosyltransferase (UDP-glucose donor) activity"/>
    <property type="evidence" value="ECO:0007669"/>
    <property type="project" value="InterPro"/>
</dbReference>
<name>A0A1F6A9R0_9BACT</name>
<protein>
    <recommendedName>
        <fullName evidence="7">Glycogen synthase</fullName>
        <ecNumber evidence="7">2.4.1.21</ecNumber>
    </recommendedName>
    <alternativeName>
        <fullName evidence="7">Starch [bacterial glycogen] synthase</fullName>
    </alternativeName>
</protein>
<organism evidence="10 11">
    <name type="scientific">Candidatus Gottesmanbacteria bacterium RIFCSPHIGHO2_02_FULL_40_13</name>
    <dbReference type="NCBI Taxonomy" id="1798384"/>
    <lineage>
        <taxon>Bacteria</taxon>
        <taxon>Candidatus Gottesmaniibacteriota</taxon>
    </lineage>
</organism>
<reference evidence="10 11" key="1">
    <citation type="journal article" date="2016" name="Nat. Commun.">
        <title>Thousands of microbial genomes shed light on interconnected biogeochemical processes in an aquifer system.</title>
        <authorList>
            <person name="Anantharaman K."/>
            <person name="Brown C.T."/>
            <person name="Hug L.A."/>
            <person name="Sharon I."/>
            <person name="Castelle C.J."/>
            <person name="Probst A.J."/>
            <person name="Thomas B.C."/>
            <person name="Singh A."/>
            <person name="Wilkins M.J."/>
            <person name="Karaoz U."/>
            <person name="Brodie E.L."/>
            <person name="Williams K.H."/>
            <person name="Hubbard S.S."/>
            <person name="Banfield J.F."/>
        </authorList>
    </citation>
    <scope>NUCLEOTIDE SEQUENCE [LARGE SCALE GENOMIC DNA]</scope>
</reference>
<evidence type="ECO:0000256" key="4">
    <source>
        <dbReference type="ARBA" id="ARBA00022676"/>
    </source>
</evidence>
<evidence type="ECO:0000256" key="5">
    <source>
        <dbReference type="ARBA" id="ARBA00022679"/>
    </source>
</evidence>
<dbReference type="Pfam" id="PF00534">
    <property type="entry name" value="Glycos_transf_1"/>
    <property type="match status" value="1"/>
</dbReference>
<dbReference type="SUPFAM" id="SSF53756">
    <property type="entry name" value="UDP-Glycosyltransferase/glycogen phosphorylase"/>
    <property type="match status" value="1"/>
</dbReference>
<dbReference type="AlphaFoldDB" id="A0A1F6A9R0"/>
<evidence type="ECO:0000259" key="8">
    <source>
        <dbReference type="Pfam" id="PF00534"/>
    </source>
</evidence>
<comment type="pathway">
    <text evidence="7">Glycan biosynthesis; glycogen biosynthesis.</text>
</comment>
<proteinExistence type="inferred from homology"/>
<dbReference type="Pfam" id="PF08323">
    <property type="entry name" value="Glyco_transf_5"/>
    <property type="match status" value="1"/>
</dbReference>
<dbReference type="PANTHER" id="PTHR45825:SF11">
    <property type="entry name" value="ALPHA AMYLASE DOMAIN-CONTAINING PROTEIN"/>
    <property type="match status" value="1"/>
</dbReference>
<feature type="domain" description="Glycosyl transferase family 1" evidence="8">
    <location>
        <begin position="300"/>
        <end position="438"/>
    </location>
</feature>
<comment type="catalytic activity">
    <reaction evidence="1 7">
        <text>[(1-&gt;4)-alpha-D-glucosyl](n) + ADP-alpha-D-glucose = [(1-&gt;4)-alpha-D-glucosyl](n+1) + ADP + H(+)</text>
        <dbReference type="Rhea" id="RHEA:18189"/>
        <dbReference type="Rhea" id="RHEA-COMP:9584"/>
        <dbReference type="Rhea" id="RHEA-COMP:9587"/>
        <dbReference type="ChEBI" id="CHEBI:15378"/>
        <dbReference type="ChEBI" id="CHEBI:15444"/>
        <dbReference type="ChEBI" id="CHEBI:57498"/>
        <dbReference type="ChEBI" id="CHEBI:456216"/>
        <dbReference type="EC" id="2.4.1.21"/>
    </reaction>
</comment>
<dbReference type="STRING" id="1798384.A3D03_06390"/>
<evidence type="ECO:0000313" key="11">
    <source>
        <dbReference type="Proteomes" id="UP000177092"/>
    </source>
</evidence>
<comment type="similarity">
    <text evidence="3 7">Belongs to the glycosyltransferase 1 family. Bacterial/plant glycogen synthase subfamily.</text>
</comment>
<dbReference type="HAMAP" id="MF_00484">
    <property type="entry name" value="Glycogen_synth"/>
    <property type="match status" value="1"/>
</dbReference>
<dbReference type="InterPro" id="IPR011835">
    <property type="entry name" value="GS/SS"/>
</dbReference>
<keyword evidence="6 7" id="KW-0320">Glycogen biosynthesis</keyword>
<dbReference type="EC" id="2.4.1.21" evidence="7"/>
<dbReference type="Proteomes" id="UP000177092">
    <property type="component" value="Unassembled WGS sequence"/>
</dbReference>
<evidence type="ECO:0000256" key="2">
    <source>
        <dbReference type="ARBA" id="ARBA00002764"/>
    </source>
</evidence>
<comment type="function">
    <text evidence="2 7">Synthesizes alpha-1,4-glucan chains using ADP-glucose.</text>
</comment>
<feature type="domain" description="Starch synthase catalytic" evidence="9">
    <location>
        <begin position="3"/>
        <end position="228"/>
    </location>
</feature>
<evidence type="ECO:0000313" key="10">
    <source>
        <dbReference type="EMBL" id="OGG21475.1"/>
    </source>
</evidence>
<evidence type="ECO:0000256" key="1">
    <source>
        <dbReference type="ARBA" id="ARBA00001478"/>
    </source>
</evidence>
<feature type="binding site" evidence="7">
    <location>
        <position position="16"/>
    </location>
    <ligand>
        <name>ADP-alpha-D-glucose</name>
        <dbReference type="ChEBI" id="CHEBI:57498"/>
    </ligand>
</feature>
<dbReference type="Gene3D" id="3.40.50.2000">
    <property type="entry name" value="Glycogen Phosphorylase B"/>
    <property type="match status" value="2"/>
</dbReference>
<gene>
    <name evidence="7" type="primary">glgA</name>
    <name evidence="10" type="ORF">A3D03_06390</name>
</gene>